<accession>L0NLU5</accession>
<keyword evidence="2" id="KW-1185">Reference proteome</keyword>
<dbReference type="Proteomes" id="UP000010792">
    <property type="component" value="Chromosome"/>
</dbReference>
<dbReference type="KEGG" id="rht:NT26_4157"/>
<gene>
    <name evidence="1" type="ORF">NT26_4157</name>
</gene>
<sequence>MSWSQAELNAIAYEIMRQEMGNKDPDITEKTAARLRTDYFISEESAKIAAQSALDRWTDVYYPY</sequence>
<protein>
    <submittedName>
        <fullName evidence="1">Uncharacterized protein</fullName>
    </submittedName>
</protein>
<evidence type="ECO:0000313" key="1">
    <source>
        <dbReference type="EMBL" id="CCF21879.1"/>
    </source>
</evidence>
<evidence type="ECO:0000313" key="2">
    <source>
        <dbReference type="Proteomes" id="UP000010792"/>
    </source>
</evidence>
<organism evidence="1 2">
    <name type="scientific">Pseudorhizobium banfieldiae</name>
    <dbReference type="NCBI Taxonomy" id="1125847"/>
    <lineage>
        <taxon>Bacteria</taxon>
        <taxon>Pseudomonadati</taxon>
        <taxon>Pseudomonadota</taxon>
        <taxon>Alphaproteobacteria</taxon>
        <taxon>Hyphomicrobiales</taxon>
        <taxon>Rhizobiaceae</taxon>
        <taxon>Rhizobium/Agrobacterium group</taxon>
        <taxon>Pseudorhizobium</taxon>
    </lineage>
</organism>
<dbReference type="RefSeq" id="WP_052641331.1">
    <property type="nucleotide sequence ID" value="NZ_FO082820.1"/>
</dbReference>
<dbReference type="EMBL" id="FO082820">
    <property type="protein sequence ID" value="CCF21879.1"/>
    <property type="molecule type" value="Genomic_DNA"/>
</dbReference>
<dbReference type="AlphaFoldDB" id="L0NLU5"/>
<reference evidence="1 2" key="1">
    <citation type="journal article" date="2013" name="Genome Biol. Evol.">
        <title>Life in an arsenic-containing gold mine: genome and physiology of the autotrophic arsenite-oxidizing bacterium rhizobium sp. NT-26.</title>
        <authorList>
            <person name="Andres J."/>
            <person name="Arsene-Ploetze F."/>
            <person name="Barbe V."/>
            <person name="Brochier-Armanet C."/>
            <person name="Cleiss-Arnold J."/>
            <person name="Coppee J.Y."/>
            <person name="Dillies M.A."/>
            <person name="Geist"/>
            <person name="L"/>
            <person name="Joublin A."/>
            <person name="Koechler S."/>
            <person name="Lassalle F."/>
            <person name="Marchal M."/>
            <person name="Medigue C."/>
            <person name="Muller D."/>
            <person name="Nesme X."/>
            <person name="Plewniak F."/>
            <person name="Proux C."/>
            <person name="Ramirez-Bahena M.H."/>
            <person name="Schenowitz C."/>
            <person name="Sismeiro O."/>
            <person name="Vallenet D."/>
            <person name="Santini J.M."/>
            <person name="Bertin P.N."/>
        </authorList>
    </citation>
    <scope>NUCLEOTIDE SEQUENCE [LARGE SCALE GENOMIC DNA]</scope>
    <source>
        <strain evidence="1 2">NT-26</strain>
    </source>
</reference>
<name>L0NLU5_9HYPH</name>
<proteinExistence type="predicted"/>